<dbReference type="AlphaFoldDB" id="A0A1G9HJL1"/>
<dbReference type="STRING" id="137658.SAMN05216186_11551"/>
<sequence>MEIWLAAGLGGLLLVLGQWLCRLATQRHHSTLDQLDNQALQLALELLQNLQKHRGLGSQNDDIGRRQREAIAAQLDELWQRWPAEALDLPEIADAWPRLRVKPQDFNAHNQLIECLLGAIHLLELRLGERNGQITAGLGEACRSLEDLARLRGLAVRAANHSRCPLELQIQMRYLCQRLAGPSCESRIRDIVARLDSELIAAPQVRLAPADCFALLTPIIDERLQGLRLSLA</sequence>
<evidence type="ECO:0008006" key="3">
    <source>
        <dbReference type="Google" id="ProtNLM"/>
    </source>
</evidence>
<gene>
    <name evidence="1" type="ORF">SAMN05216186_11551</name>
</gene>
<proteinExistence type="predicted"/>
<protein>
    <recommendedName>
        <fullName evidence="3">Nitrate and nitrite sensing</fullName>
    </recommendedName>
</protein>
<dbReference type="Proteomes" id="UP000198706">
    <property type="component" value="Unassembled WGS sequence"/>
</dbReference>
<organism evidence="1 2">
    <name type="scientific">Pseudomonas indica</name>
    <dbReference type="NCBI Taxonomy" id="137658"/>
    <lineage>
        <taxon>Bacteria</taxon>
        <taxon>Pseudomonadati</taxon>
        <taxon>Pseudomonadota</taxon>
        <taxon>Gammaproteobacteria</taxon>
        <taxon>Pseudomonadales</taxon>
        <taxon>Pseudomonadaceae</taxon>
        <taxon>Pseudomonas</taxon>
    </lineage>
</organism>
<accession>A0A1G9HJL1</accession>
<evidence type="ECO:0000313" key="2">
    <source>
        <dbReference type="Proteomes" id="UP000198706"/>
    </source>
</evidence>
<name>A0A1G9HJL1_9PSED</name>
<evidence type="ECO:0000313" key="1">
    <source>
        <dbReference type="EMBL" id="SDL12683.1"/>
    </source>
</evidence>
<keyword evidence="2" id="KW-1185">Reference proteome</keyword>
<dbReference type="OrthoDB" id="6116083at2"/>
<dbReference type="RefSeq" id="WP_084336366.1">
    <property type="nucleotide sequence ID" value="NZ_FNFD01000015.1"/>
</dbReference>
<reference evidence="1 2" key="1">
    <citation type="submission" date="2016-10" db="EMBL/GenBank/DDBJ databases">
        <authorList>
            <person name="de Groot N.N."/>
        </authorList>
    </citation>
    <scope>NUCLEOTIDE SEQUENCE [LARGE SCALE GENOMIC DNA]</scope>
    <source>
        <strain evidence="1 2">JCM 21544</strain>
    </source>
</reference>
<dbReference type="EMBL" id="FNFD01000015">
    <property type="protein sequence ID" value="SDL12683.1"/>
    <property type="molecule type" value="Genomic_DNA"/>
</dbReference>